<dbReference type="EMBL" id="CP002865">
    <property type="protein sequence ID" value="AEI37725.1"/>
    <property type="molecule type" value="Genomic_DNA"/>
</dbReference>
<evidence type="ECO:0000256" key="1">
    <source>
        <dbReference type="SAM" id="MobiDB-lite"/>
    </source>
</evidence>
<reference evidence="2 3" key="1">
    <citation type="journal article" date="2011" name="J. Bacteriol.">
        <title>Genome sequence of the ethanol-producing Zymomonas mobilis subsp. pomaceae lectotype strain ATCC 29192.</title>
        <authorList>
            <person name="Kouvelis V.N."/>
            <person name="Davenport K.W."/>
            <person name="Brettin T.S."/>
            <person name="Bruce D."/>
            <person name="Detter C."/>
            <person name="Han C.S."/>
            <person name="Nolan M."/>
            <person name="Tapia R."/>
            <person name="Damoulaki A."/>
            <person name="Kyrpides N.C."/>
            <person name="Typas M.A."/>
            <person name="Pappas K.M."/>
        </authorList>
    </citation>
    <scope>NUCLEOTIDE SEQUENCE [LARGE SCALE GENOMIC DNA]</scope>
    <source>
        <strain evidence="3">ATCC 29192 / DSM 22645 / JCM 10191 / CCUG 17912 / NBRC 13757 / NCIMB 11200 / NRRL B-4491 / Barker I</strain>
    </source>
</reference>
<dbReference type="Gene3D" id="1.10.10.60">
    <property type="entry name" value="Homeodomain-like"/>
    <property type="match status" value="1"/>
</dbReference>
<dbReference type="KEGG" id="zmp:Zymop_0824"/>
<dbReference type="HOGENOM" id="CLU_120879_1_0_5"/>
<evidence type="ECO:0000313" key="2">
    <source>
        <dbReference type="EMBL" id="AEI37725.1"/>
    </source>
</evidence>
<protein>
    <submittedName>
        <fullName evidence="2">Uncharacterized protein</fullName>
    </submittedName>
</protein>
<accession>F8ESF0</accession>
<dbReference type="STRING" id="579138.Zymop_0824"/>
<proteinExistence type="predicted"/>
<dbReference type="PATRIC" id="fig|579138.3.peg.866"/>
<organism evidence="2 3">
    <name type="scientific">Zymomonas mobilis subsp. pomaceae (strain ATCC 29192 / DSM 22645 / JCM 10191 / CCUG 17912 / NBRC 13757 / NCIMB 11200 / NRRL B-4491 / Barker I)</name>
    <dbReference type="NCBI Taxonomy" id="579138"/>
    <lineage>
        <taxon>Bacteria</taxon>
        <taxon>Pseudomonadati</taxon>
        <taxon>Pseudomonadota</taxon>
        <taxon>Alphaproteobacteria</taxon>
        <taxon>Sphingomonadales</taxon>
        <taxon>Zymomonadaceae</taxon>
        <taxon>Zymomonas</taxon>
    </lineage>
</organism>
<dbReference type="RefSeq" id="WP_013934121.1">
    <property type="nucleotide sequence ID" value="NC_015709.1"/>
</dbReference>
<dbReference type="Proteomes" id="UP000000491">
    <property type="component" value="Chromosome"/>
</dbReference>
<evidence type="ECO:0000313" key="3">
    <source>
        <dbReference type="Proteomes" id="UP000000491"/>
    </source>
</evidence>
<dbReference type="AlphaFoldDB" id="F8ESF0"/>
<feature type="region of interest" description="Disordered" evidence="1">
    <location>
        <begin position="145"/>
        <end position="165"/>
    </location>
</feature>
<dbReference type="eggNOG" id="COG2963">
    <property type="taxonomic scope" value="Bacteria"/>
</dbReference>
<gene>
    <name evidence="2" type="ordered locus">Zymop_0824</name>
</gene>
<sequence length="165" mass="18914">MSIRFSSFKSDYVPQARKLAKLGATNRELAEFFDVSIRTIGRWILNHPEFARAVRVGKAVADDRVEASLYKRAVGYSYDCQKVMMVAGKPEIVEFVEHLPPDINACNFWLRNRRPKQWNDKQKTEVTGQNGGPIIAQIERVIVEERDPHKRGQPEKCNTIGQREG</sequence>
<name>F8ESF0_ZYMMT</name>
<feature type="compositionally biased region" description="Basic and acidic residues" evidence="1">
    <location>
        <begin position="145"/>
        <end position="154"/>
    </location>
</feature>